<name>A0A9P1CA23_9DINO</name>
<dbReference type="InterPro" id="IPR027640">
    <property type="entry name" value="Kinesin-like_fam"/>
</dbReference>
<dbReference type="GO" id="GO:0007018">
    <property type="term" value="P:microtubule-based movement"/>
    <property type="evidence" value="ECO:0007669"/>
    <property type="project" value="InterPro"/>
</dbReference>
<feature type="region of interest" description="Disordered" evidence="4">
    <location>
        <begin position="1444"/>
        <end position="1495"/>
    </location>
</feature>
<dbReference type="PANTHER" id="PTHR47968:SF75">
    <property type="entry name" value="CENTROMERE-ASSOCIATED PROTEIN E"/>
    <property type="match status" value="1"/>
</dbReference>
<feature type="coiled-coil region" evidence="3">
    <location>
        <begin position="2495"/>
        <end position="2585"/>
    </location>
</feature>
<dbReference type="InterPro" id="IPR013103">
    <property type="entry name" value="RVT_2"/>
</dbReference>
<dbReference type="InterPro" id="IPR002048">
    <property type="entry name" value="EF_hand_dom"/>
</dbReference>
<feature type="coiled-coil region" evidence="3">
    <location>
        <begin position="2635"/>
        <end position="2662"/>
    </location>
</feature>
<feature type="coiled-coil region" evidence="3">
    <location>
        <begin position="1722"/>
        <end position="1783"/>
    </location>
</feature>
<feature type="non-terminal residue" evidence="6">
    <location>
        <position position="3292"/>
    </location>
</feature>
<dbReference type="Proteomes" id="UP001152797">
    <property type="component" value="Unassembled WGS sequence"/>
</dbReference>
<keyword evidence="2" id="KW-0505">Motor protein</keyword>
<dbReference type="CDD" id="cd09272">
    <property type="entry name" value="RNase_HI_RT_Ty1"/>
    <property type="match status" value="1"/>
</dbReference>
<keyword evidence="8" id="KW-0378">Hydrolase</keyword>
<evidence type="ECO:0000313" key="7">
    <source>
        <dbReference type="EMBL" id="CAL1141712.1"/>
    </source>
</evidence>
<dbReference type="GO" id="GO:0003777">
    <property type="term" value="F:microtubule motor activity"/>
    <property type="evidence" value="ECO:0007669"/>
    <property type="project" value="InterPro"/>
</dbReference>
<feature type="compositionally biased region" description="Pro residues" evidence="4">
    <location>
        <begin position="1450"/>
        <end position="1473"/>
    </location>
</feature>
<evidence type="ECO:0000313" key="9">
    <source>
        <dbReference type="Proteomes" id="UP001152797"/>
    </source>
</evidence>
<sequence length="3292" mass="366364">MATAIVEQVLHQEVQIKVLSWQEHLAYNHLPYRRDCRVCQESLQQADLHRRVRNPMGGILSIDVAGPMKPAYDQGGGQARWILVGALSWRVPRGSTKMKQPTEEALEADAPEIEEGQAEEEDQAEEDGQEEESERQQQGEVGGGVSRDGGDPGNRPPGGDGRQGGGDPGNRPPPGRGVSRGGGDPGNRLPGEGAREGEEDPAQLPPNIEEETELRVFRMALPMVTKTAKEVTRTTMEFLLRLRADGYQVHRIHCDRGHEFAGEFKRWANARGIHITRTPGDDPRGNGRAEVAVKAIKTQIRRTLSQACEDSKWWPWACRYVTEINRCVRLDEKPEWPRFLKEVRVKKRRWKRGDFEVGVEKVQYLCPSTEDHGHWVYKEGEAPRVTKCLMRPTEEPLDESVWVAIEKEMVDALVLRRRLRQKTSVRRLDASMKAPKEEDDQRKKIRDRIMKVVEEEARQIIEDDPELASEELKIVAKLKKMAEGIEMEEEEVLQTKIVGPREVAAKWKDWLPAIEAEVHSLVVEKEALKMLSKEDFKELKEATERAGTKLETVPSKMVFTVKPGPDGGRPKARWVACGNYESKKDDENNYSSGADATAFRVLVWKSAKEQWVGVVIDVKTAFLNAAMDQKGDEGILLIKPPTILVEKQFMTKEALFLPLRAVYGFRRSPRLWGDHRDSVMKTIKIQFVSSGQAVELVLEPLESEPNLWKVVKAEGEKQRELEEEFQLYGMVMTYVDDIFISGCQPVVEALLKEFQSIWATSKPEWVSSSPVRFLGMEVTKEVDPETQREVWLITQESYIKDLVSRQEEEVKEKKIPISRDQAAMEVDEEPPSIERVRKCQKAVGEVLWLVTRTRPDIMFSVARMGANVTRATRKVMEAASQLWGFLKKTSAEGLRYEEETEEEPVVQVYTDASFAPEGEESHGSYLVMVNRCPLFWRSGRQASVTLSTGEAELNELVEGLNAGESVAVLIEEIQAGVRKMAWTDSSTAVSILTSEGGSWRTRHLRLRSSYARQAILGGEWGLNHLPGEKMIADIGTKALTSTRIETLKSMMGMGKKRKEEEVGKEANLPAEKQVASTEQAIAAVRLITLVAMMSVAKGEKQEEEDMESFNAFHWMVAAYTMMVIVATVTVQAVWKVAVRMRQGETEEPQSGKSRSRPNSQGKDCATLLDRGIIPGDAVEGRGDPNQLPEAGEAAKESQPPEACVAVPGGGDPGRARAGHGGPSGAASSGQTLDSLIQQQIADDERWEREWRELERDEAMIQRELNTPGSALWTEDDPPEPATDFDVYYTQYGAVYHQDRACGHLKGPKVGQVFEGRWCRTREASDDRSRSKLRVYTETEQDEIGIATLLGEYTEQGVNHGHPTYQKVLENHDEVNVFVYFWDTRDGSEFSGWWFGDSVGGQQVWSRSVETGKGKVPPSRGWRVPWDAECVDGLLIVEVIDNLAQPVSNGPTPPSSKPPHPAGAPERAPVPQPSTGPGAAGGPTGPTPQPLIKPKVQQPDDNQMLMAERIKLATDRVTAAETEVEQVIASSKRTMESKEVDESSILEVDTVLRAQLETVQSEQKQLAKELTESRAARCSSTSLGELARLMPRLRGALSKVEAELAKVKNTLQKVRAEAALAKQKAEALESAAEAEQRDARALQAALPEAMEVVTGAEDAVETVAILAAAMSADDDVDTSEAHQVQAIQDIETSASKASNDLMEARKLVSNRVRDCKKYAPEARKVATQEFEAMEKRLAEATKRLAPLRKFRQEFEQKIAAKKALQEIQNKLNSAELEIEKAHIMTSSTDTQMEQMSDAFAASVDMHLSDWDSQIDFALNESLNCSDFLEYVYLSRDRIRAQLDYVRGNFSAEDEAFRLQGAVGGSSAWAMTHMSQAASLLSAHIHIHGILSGARPECLNEHLQLLFLMSLRRMKHLLHSQLRHLWLVFQGTAELVRQGAGKWLAEVVDLFEADIRTYESIMVNWRSKEEIEANSTGAVPLRPGPPLPRFEAFEADGLALSTMEVLRRDTFEEWQVPKPLLRALLRYVLPRDSLVADFCAGAGQGATFLNDTGLVKAFAFDASTNIKLLSKNVVEPLRIYSEEVRLWTSFDVTICLKDFGSPKLWTQVWQNIEVSTKRIAVLNCGKEPADDITSTSQLLGPAEEDLQKTWTLIHQRQPIQDAAAQKELEAMKKRVTEAREKLKSIRDVLKRQEETLQVDGTLAQVHEKIEHAEEAFLATSEAEMPFLKGLEVLPVEEGIQAVAQCEAAIKKCEAALESARNYIKKVEADSKTKFSKEALQHLMGELTKCRQRGEDTEKKLIAFRKETRQRKAKGMVQEVNEKVVEAENQSQALAEVVQVLHTDNLDTVTVDSLKMAFEQSVAAEKEAVKAYNEARNIITAKQKEVKEPPVLSELSKLQKKLAAAHQEMIKSRQLAKGGEALIKGKKVVNDEERKVVAMEQAVEKVEKQMPKEDQEVSKEDLLAMDAQIKSAIAAVHGSQRSLEQQSAGATAALKASLTKLMKRVTEASARVEKAKQASKTQREKAAAEVFVKEAEQQVEQVEAALVKVAEAELPFLKGIEVLPLSEASTAIAECEKAAKQVQEALEKAKGFVNTKVLEVQRFAEAAAKPCLERLNGLVERNNAAASKLAQFRKDTESHKRTSQMQEAEEMLNAAEAEVEKTKEAGAPLTAEDLSSITSQTGTEICEKIASLEKAANKKVQDALVFLAQRRQDVRGTPQEKHLEQLQARLGKIKASLGEAKKQASQQEQRFVSRKLQTEGAELVNEVESEVKKTEVAAGPLLKSSSFLVRGNVQRLSGMVQDVIGKGTSKDKLFKQACGDDAESVASATFQSFVTWMTESHGDSEGFLEQEVEAMFKHLDKDEKGLLTENDFQGIFSDQFACVQPVSMTENFSISDGKSVIKLDLGVAVEALGMPQYDEQQKLTRLRCRLLEDLTKEGWVTMKGNQGKVFLDRLSPHSANQKSFDRMISASSKVVNKAASFLTARRKELTDCSSGPLLEARVKMDEFKVKVSSLQRTLEEIKRKVADAAKDYEKCEAEQRKARVDAREQRMLDAVSKEIQAKLVTLKEEEERISQVVAPLTNGADLEVLDAPMSILKDGKEMAETLKEQLATARKSITSHELPKGVTAGAASSMRQVISKAVQQVDGATKTVNGLIKAVSASALKVAEAVLRKTQLALRQEVLKRESSLEALFSEVAQGADSVSRKELARWLGSLEDLKLSSEQVALMLDRLAGSAEEGMVSRWTFLRKFQQFYECQKNIALTNDLVITNSKPIRMLQAEEVIEVLQGPESEKKS</sequence>
<dbReference type="SUPFAM" id="SSF47473">
    <property type="entry name" value="EF-hand"/>
    <property type="match status" value="1"/>
</dbReference>
<feature type="region of interest" description="Disordered" evidence="4">
    <location>
        <begin position="1142"/>
        <end position="1230"/>
    </location>
</feature>
<gene>
    <name evidence="6" type="ORF">C1SCF055_LOCUS15529</name>
</gene>
<feature type="compositionally biased region" description="Gly residues" evidence="4">
    <location>
        <begin position="156"/>
        <end position="168"/>
    </location>
</feature>
<dbReference type="GO" id="GO:0006508">
    <property type="term" value="P:proteolysis"/>
    <property type="evidence" value="ECO:0007669"/>
    <property type="project" value="UniProtKB-KW"/>
</dbReference>
<keyword evidence="8" id="KW-0645">Protease</keyword>
<feature type="coiled-coil region" evidence="3">
    <location>
        <begin position="1555"/>
        <end position="1644"/>
    </location>
</feature>
<dbReference type="PANTHER" id="PTHR47968">
    <property type="entry name" value="CENTROMERE PROTEIN E"/>
    <property type="match status" value="1"/>
</dbReference>
<feature type="coiled-coil region" evidence="3">
    <location>
        <begin position="2392"/>
        <end position="2453"/>
    </location>
</feature>
<dbReference type="OrthoDB" id="438579at2759"/>
<dbReference type="InterPro" id="IPR036397">
    <property type="entry name" value="RNaseH_sf"/>
</dbReference>
<reference evidence="6" key="1">
    <citation type="submission" date="2022-10" db="EMBL/GenBank/DDBJ databases">
        <authorList>
            <person name="Chen Y."/>
            <person name="Dougan E. K."/>
            <person name="Chan C."/>
            <person name="Rhodes N."/>
            <person name="Thang M."/>
        </authorList>
    </citation>
    <scope>NUCLEOTIDE SEQUENCE</scope>
</reference>
<dbReference type="InterPro" id="IPR012337">
    <property type="entry name" value="RNaseH-like_sf"/>
</dbReference>
<dbReference type="GO" id="GO:0003676">
    <property type="term" value="F:nucleic acid binding"/>
    <property type="evidence" value="ECO:0007669"/>
    <property type="project" value="InterPro"/>
</dbReference>
<dbReference type="Pfam" id="PF07727">
    <property type="entry name" value="RVT_2"/>
    <property type="match status" value="1"/>
</dbReference>
<dbReference type="EMBL" id="CAMXCT020001257">
    <property type="protein sequence ID" value="CAL1141712.1"/>
    <property type="molecule type" value="Genomic_DNA"/>
</dbReference>
<evidence type="ECO:0000256" key="3">
    <source>
        <dbReference type="SAM" id="Coils"/>
    </source>
</evidence>
<dbReference type="InterPro" id="IPR011992">
    <property type="entry name" value="EF-hand-dom_pair"/>
</dbReference>
<dbReference type="GO" id="GO:0008233">
    <property type="term" value="F:peptidase activity"/>
    <property type="evidence" value="ECO:0007669"/>
    <property type="project" value="UniProtKB-KW"/>
</dbReference>
<keyword evidence="1 3" id="KW-0175">Coiled coil</keyword>
<feature type="domain" description="EF-hand" evidence="5">
    <location>
        <begin position="2844"/>
        <end position="2879"/>
    </location>
</feature>
<comment type="caution">
    <text evidence="6">The sequence shown here is derived from an EMBL/GenBank/DDBJ whole genome shotgun (WGS) entry which is preliminary data.</text>
</comment>
<dbReference type="EMBL" id="CAMXCT010001257">
    <property type="protein sequence ID" value="CAI3988337.1"/>
    <property type="molecule type" value="Genomic_DNA"/>
</dbReference>
<dbReference type="SUPFAM" id="SSF53098">
    <property type="entry name" value="Ribonuclease H-like"/>
    <property type="match status" value="1"/>
</dbReference>
<feature type="coiled-coil region" evidence="3">
    <location>
        <begin position="2307"/>
        <end position="2334"/>
    </location>
</feature>
<organism evidence="6">
    <name type="scientific">Cladocopium goreaui</name>
    <dbReference type="NCBI Taxonomy" id="2562237"/>
    <lineage>
        <taxon>Eukaryota</taxon>
        <taxon>Sar</taxon>
        <taxon>Alveolata</taxon>
        <taxon>Dinophyceae</taxon>
        <taxon>Suessiales</taxon>
        <taxon>Symbiodiniaceae</taxon>
        <taxon>Cladocopium</taxon>
    </lineage>
</organism>
<dbReference type="GO" id="GO:0005509">
    <property type="term" value="F:calcium ion binding"/>
    <property type="evidence" value="ECO:0007669"/>
    <property type="project" value="InterPro"/>
</dbReference>
<evidence type="ECO:0000256" key="2">
    <source>
        <dbReference type="ARBA" id="ARBA00023175"/>
    </source>
</evidence>
<evidence type="ECO:0000259" key="5">
    <source>
        <dbReference type="PROSITE" id="PS50222"/>
    </source>
</evidence>
<dbReference type="Gene3D" id="3.30.420.10">
    <property type="entry name" value="Ribonuclease H-like superfamily/Ribonuclease H"/>
    <property type="match status" value="1"/>
</dbReference>
<accession>A0A9P1CA23</accession>
<evidence type="ECO:0000256" key="4">
    <source>
        <dbReference type="SAM" id="MobiDB-lite"/>
    </source>
</evidence>
<feature type="coiled-coil region" evidence="3">
    <location>
        <begin position="2159"/>
        <end position="2193"/>
    </location>
</feature>
<reference evidence="7" key="2">
    <citation type="submission" date="2024-04" db="EMBL/GenBank/DDBJ databases">
        <authorList>
            <person name="Chen Y."/>
            <person name="Shah S."/>
            <person name="Dougan E. K."/>
            <person name="Thang M."/>
            <person name="Chan C."/>
        </authorList>
    </citation>
    <scope>NUCLEOTIDE SEQUENCE [LARGE SCALE GENOMIC DNA]</scope>
</reference>
<evidence type="ECO:0000256" key="1">
    <source>
        <dbReference type="ARBA" id="ARBA00023054"/>
    </source>
</evidence>
<feature type="compositionally biased region" description="Acidic residues" evidence="4">
    <location>
        <begin position="104"/>
        <end position="133"/>
    </location>
</feature>
<feature type="compositionally biased region" description="Polar residues" evidence="4">
    <location>
        <begin position="1148"/>
        <end position="1161"/>
    </location>
</feature>
<dbReference type="EMBL" id="CAMXCT030001257">
    <property type="protein sequence ID" value="CAL4775649.1"/>
    <property type="molecule type" value="Genomic_DNA"/>
</dbReference>
<evidence type="ECO:0000313" key="6">
    <source>
        <dbReference type="EMBL" id="CAI3988337.1"/>
    </source>
</evidence>
<keyword evidence="9" id="KW-1185">Reference proteome</keyword>
<dbReference type="PROSITE" id="PS50222">
    <property type="entry name" value="EF_HAND_2"/>
    <property type="match status" value="1"/>
</dbReference>
<evidence type="ECO:0000313" key="8">
    <source>
        <dbReference type="EMBL" id="CAL4775649.1"/>
    </source>
</evidence>
<feature type="compositionally biased region" description="Gly residues" evidence="4">
    <location>
        <begin position="1207"/>
        <end position="1223"/>
    </location>
</feature>
<feature type="coiled-coil region" evidence="3">
    <location>
        <begin position="3001"/>
        <end position="3069"/>
    </location>
</feature>
<proteinExistence type="predicted"/>
<feature type="region of interest" description="Disordered" evidence="4">
    <location>
        <begin position="94"/>
        <end position="208"/>
    </location>
</feature>
<dbReference type="Gene3D" id="1.10.238.10">
    <property type="entry name" value="EF-hand"/>
    <property type="match status" value="1"/>
</dbReference>
<protein>
    <submittedName>
        <fullName evidence="8">Copia protein (Gag-int-pol protein) [Cleaved into: Copia VLP protein Copia protease ]</fullName>
    </submittedName>
</protein>